<accession>A0A5C3QNB9</accession>
<sequence length="626" mass="72325">MPSVITKPVEFVKSLQALTRRRRCFIHIISQDVWVNHIFPVLHIEDILRVRRTCKHLFRLTHEPIIWKNILLELQFPMPALRPSLSWSNPRVNHEIEQIVSRAISLDFNFRSAPTRVLNQDRLYASYQHTDVKIMPGGRHVFACFADRSGFRRGFVLYDMDNSRYRTYMTVARVETHSNPIDFEAKYVLHEGRYGIMVSYIQRKFTGSNPDGFHPDDFTADLDVDIDWPANVVYTCCTQFLDLDQMEQIVDPFTITPLNELPLGGCCEEISSLQDDHPLSNPSLFTWKGAVHLCLQEGAGSLIFQDLTSEDREVVRMTPKKDLGSDWEIRRLDIRAFRVLPTEVTCDIMVVLTVNQVFIDTQLEVEANYVELYQIPLSGHQNLIYSKACVELDAGCSVMRYRISEPTTYFYQDAGVDHPEVLQHPRCGPVPVSIYAEVFKPRGIHHYTVWPNHVVTRFTDPERPTAYLSYDLRYLNSQSVRKVEKAFLPLVLPGCERAIVLISDVNDRTDRPKISQIRRYVSPGVPNEEYPKVDYEDAIPSPLRKPRLPIPMMVYDTIARVHPDLKKPLEENGLIGSSWDETSGRLALIVETDRGHEIFLVALSHFRKGDIKDRFDYNDSISMNLW</sequence>
<evidence type="ECO:0000313" key="2">
    <source>
        <dbReference type="EMBL" id="TFL03475.1"/>
    </source>
</evidence>
<dbReference type="AlphaFoldDB" id="A0A5C3QNB9"/>
<gene>
    <name evidence="2" type="ORF">BDV98DRAFT_602905</name>
</gene>
<protein>
    <recommendedName>
        <fullName evidence="1">F-box domain-containing protein</fullName>
    </recommendedName>
</protein>
<evidence type="ECO:0000259" key="1">
    <source>
        <dbReference type="Pfam" id="PF12937"/>
    </source>
</evidence>
<dbReference type="SUPFAM" id="SSF81383">
    <property type="entry name" value="F-box domain"/>
    <property type="match status" value="1"/>
</dbReference>
<reference evidence="2 3" key="1">
    <citation type="journal article" date="2019" name="Nat. Ecol. Evol.">
        <title>Megaphylogeny resolves global patterns of mushroom evolution.</title>
        <authorList>
            <person name="Varga T."/>
            <person name="Krizsan K."/>
            <person name="Foldi C."/>
            <person name="Dima B."/>
            <person name="Sanchez-Garcia M."/>
            <person name="Sanchez-Ramirez S."/>
            <person name="Szollosi G.J."/>
            <person name="Szarkandi J.G."/>
            <person name="Papp V."/>
            <person name="Albert L."/>
            <person name="Andreopoulos W."/>
            <person name="Angelini C."/>
            <person name="Antonin V."/>
            <person name="Barry K.W."/>
            <person name="Bougher N.L."/>
            <person name="Buchanan P."/>
            <person name="Buyck B."/>
            <person name="Bense V."/>
            <person name="Catcheside P."/>
            <person name="Chovatia M."/>
            <person name="Cooper J."/>
            <person name="Damon W."/>
            <person name="Desjardin D."/>
            <person name="Finy P."/>
            <person name="Geml J."/>
            <person name="Haridas S."/>
            <person name="Hughes K."/>
            <person name="Justo A."/>
            <person name="Karasinski D."/>
            <person name="Kautmanova I."/>
            <person name="Kiss B."/>
            <person name="Kocsube S."/>
            <person name="Kotiranta H."/>
            <person name="LaButti K.M."/>
            <person name="Lechner B.E."/>
            <person name="Liimatainen K."/>
            <person name="Lipzen A."/>
            <person name="Lukacs Z."/>
            <person name="Mihaltcheva S."/>
            <person name="Morgado L.N."/>
            <person name="Niskanen T."/>
            <person name="Noordeloos M.E."/>
            <person name="Ohm R.A."/>
            <person name="Ortiz-Santana B."/>
            <person name="Ovrebo C."/>
            <person name="Racz N."/>
            <person name="Riley R."/>
            <person name="Savchenko A."/>
            <person name="Shiryaev A."/>
            <person name="Soop K."/>
            <person name="Spirin V."/>
            <person name="Szebenyi C."/>
            <person name="Tomsovsky M."/>
            <person name="Tulloss R.E."/>
            <person name="Uehling J."/>
            <person name="Grigoriev I.V."/>
            <person name="Vagvolgyi C."/>
            <person name="Papp T."/>
            <person name="Martin F.M."/>
            <person name="Miettinen O."/>
            <person name="Hibbett D.S."/>
            <person name="Nagy L.G."/>
        </authorList>
    </citation>
    <scope>NUCLEOTIDE SEQUENCE [LARGE SCALE GENOMIC DNA]</scope>
    <source>
        <strain evidence="2 3">CBS 309.79</strain>
    </source>
</reference>
<dbReference type="InterPro" id="IPR001810">
    <property type="entry name" value="F-box_dom"/>
</dbReference>
<name>A0A5C3QNB9_9AGAR</name>
<feature type="domain" description="F-box" evidence="1">
    <location>
        <begin position="37"/>
        <end position="72"/>
    </location>
</feature>
<dbReference type="Pfam" id="PF12937">
    <property type="entry name" value="F-box-like"/>
    <property type="match status" value="1"/>
</dbReference>
<dbReference type="OrthoDB" id="3219396at2759"/>
<dbReference type="Proteomes" id="UP000305067">
    <property type="component" value="Unassembled WGS sequence"/>
</dbReference>
<proteinExistence type="predicted"/>
<keyword evidence="3" id="KW-1185">Reference proteome</keyword>
<dbReference type="InterPro" id="IPR036047">
    <property type="entry name" value="F-box-like_dom_sf"/>
</dbReference>
<evidence type="ECO:0000313" key="3">
    <source>
        <dbReference type="Proteomes" id="UP000305067"/>
    </source>
</evidence>
<organism evidence="2 3">
    <name type="scientific">Pterulicium gracile</name>
    <dbReference type="NCBI Taxonomy" id="1884261"/>
    <lineage>
        <taxon>Eukaryota</taxon>
        <taxon>Fungi</taxon>
        <taxon>Dikarya</taxon>
        <taxon>Basidiomycota</taxon>
        <taxon>Agaricomycotina</taxon>
        <taxon>Agaricomycetes</taxon>
        <taxon>Agaricomycetidae</taxon>
        <taxon>Agaricales</taxon>
        <taxon>Pleurotineae</taxon>
        <taxon>Pterulaceae</taxon>
        <taxon>Pterulicium</taxon>
    </lineage>
</organism>
<dbReference type="EMBL" id="ML178820">
    <property type="protein sequence ID" value="TFL03475.1"/>
    <property type="molecule type" value="Genomic_DNA"/>
</dbReference>